<accession>A0A369K250</accession>
<feature type="compositionally biased region" description="Polar residues" evidence="1">
    <location>
        <begin position="264"/>
        <end position="282"/>
    </location>
</feature>
<evidence type="ECO:0000313" key="3">
    <source>
        <dbReference type="Proteomes" id="UP000076154"/>
    </source>
</evidence>
<proteinExistence type="predicted"/>
<dbReference type="STRING" id="39966.A0A369K250"/>
<comment type="caution">
    <text evidence="2">The sequence shown here is derived from an EMBL/GenBank/DDBJ whole genome shotgun (WGS) entry which is preliminary data.</text>
</comment>
<organism evidence="2 3">
    <name type="scientific">Hypsizygus marmoreus</name>
    <name type="common">White beech mushroom</name>
    <name type="synonym">Agaricus marmoreus</name>
    <dbReference type="NCBI Taxonomy" id="39966"/>
    <lineage>
        <taxon>Eukaryota</taxon>
        <taxon>Fungi</taxon>
        <taxon>Dikarya</taxon>
        <taxon>Basidiomycota</taxon>
        <taxon>Agaricomycotina</taxon>
        <taxon>Agaricomycetes</taxon>
        <taxon>Agaricomycetidae</taxon>
        <taxon>Agaricales</taxon>
        <taxon>Tricholomatineae</taxon>
        <taxon>Lyophyllaceae</taxon>
        <taxon>Hypsizygus</taxon>
    </lineage>
</organism>
<reference evidence="2" key="1">
    <citation type="submission" date="2018-04" db="EMBL/GenBank/DDBJ databases">
        <title>Whole genome sequencing of Hypsizygus marmoreus.</title>
        <authorList>
            <person name="Choi I.-G."/>
            <person name="Min B."/>
            <person name="Kim J.-G."/>
            <person name="Kim S."/>
            <person name="Oh Y.-L."/>
            <person name="Kong W.-S."/>
            <person name="Park H."/>
            <person name="Jeong J."/>
            <person name="Song E.-S."/>
        </authorList>
    </citation>
    <scope>NUCLEOTIDE SEQUENCE [LARGE SCALE GENOMIC DNA]</scope>
    <source>
        <strain evidence="2">51987-8</strain>
    </source>
</reference>
<protein>
    <submittedName>
        <fullName evidence="2">Uncharacterized protein</fullName>
    </submittedName>
</protein>
<dbReference type="OrthoDB" id="2652955at2759"/>
<dbReference type="AlphaFoldDB" id="A0A369K250"/>
<keyword evidence="3" id="KW-1185">Reference proteome</keyword>
<dbReference type="InParanoid" id="A0A369K250"/>
<feature type="region of interest" description="Disordered" evidence="1">
    <location>
        <begin position="241"/>
        <end position="293"/>
    </location>
</feature>
<name>A0A369K250_HYPMA</name>
<dbReference type="Proteomes" id="UP000076154">
    <property type="component" value="Unassembled WGS sequence"/>
</dbReference>
<evidence type="ECO:0000313" key="2">
    <source>
        <dbReference type="EMBL" id="RDB28028.1"/>
    </source>
</evidence>
<dbReference type="EMBL" id="LUEZ02000013">
    <property type="protein sequence ID" value="RDB28028.1"/>
    <property type="molecule type" value="Genomic_DNA"/>
</dbReference>
<evidence type="ECO:0000256" key="1">
    <source>
        <dbReference type="SAM" id="MobiDB-lite"/>
    </source>
</evidence>
<sequence length="293" mass="32185">MNDWPIVSSVHTFHNFLTFSTPYSVTMSSANLIGLAVLENPRPDSGDLKPGKAPGKGVVFDAQLYSGPSTEPILACLRYFNSTDIPFEELGTYFVYATVAKMVKGANTRTTSTTLSDDDYHLVGDIVWLIAADVEDAKHLPYIQVSGTVKNIKTDDATFEIDAAQYTTPLKDKRGDSIFPLHVFIPSSPRYKTKPVPKPNSTVFVTGFLTGMDMSQSGEANRFHIEMDNITFLGRSTLPLQTTSPVPVQTAEGGKKRKLKYSFDSPNPLSSKRSKQSPNTENVRVPLLPLSQS</sequence>
<gene>
    <name evidence="2" type="ORF">Hypma_002201</name>
</gene>